<dbReference type="EMBL" id="PQWO01000015">
    <property type="protein sequence ID" value="PZD71678.1"/>
    <property type="molecule type" value="Genomic_DNA"/>
</dbReference>
<dbReference type="GO" id="GO:0005509">
    <property type="term" value="F:calcium ion binding"/>
    <property type="evidence" value="ECO:0007669"/>
    <property type="project" value="InterPro"/>
</dbReference>
<dbReference type="Proteomes" id="UP000248857">
    <property type="component" value="Unassembled WGS sequence"/>
</dbReference>
<dbReference type="PROSITE" id="PS00018">
    <property type="entry name" value="EF_HAND_1"/>
    <property type="match status" value="1"/>
</dbReference>
<organism evidence="2 3">
    <name type="scientific">Acaryochloris thomasi RCC1774</name>
    <dbReference type="NCBI Taxonomy" id="1764569"/>
    <lineage>
        <taxon>Bacteria</taxon>
        <taxon>Bacillati</taxon>
        <taxon>Cyanobacteriota</taxon>
        <taxon>Cyanophyceae</taxon>
        <taxon>Acaryochloridales</taxon>
        <taxon>Acaryochloridaceae</taxon>
        <taxon>Acaryochloris</taxon>
        <taxon>Acaryochloris thomasi</taxon>
    </lineage>
</organism>
<dbReference type="Pfam" id="PF13499">
    <property type="entry name" value="EF-hand_7"/>
    <property type="match status" value="1"/>
</dbReference>
<dbReference type="AlphaFoldDB" id="A0A2W1JD20"/>
<comment type="caution">
    <text evidence="2">The sequence shown here is derived from an EMBL/GenBank/DDBJ whole genome shotgun (WGS) entry which is preliminary data.</text>
</comment>
<dbReference type="SUPFAM" id="SSF47473">
    <property type="entry name" value="EF-hand"/>
    <property type="match status" value="1"/>
</dbReference>
<sequence length="181" mass="21321">MLTELQTRKLTKLFSMYDECCNGYLCKKDFEKIVKKLAGIRNWGLRSPRYLALMNQLDRDWKELNKIADTDHDQQVSINEWLHYYDVVLSDPQKYEQQVKMVMEMTFDVFNLGEEDGLNQQNWGLLLSAYHVSPVYVPLIFPTLDTAKSGIIKRDQMLQLIRDFFYSDEPDIPANSMFGPY</sequence>
<accession>A0A2W1JD20</accession>
<protein>
    <recommendedName>
        <fullName evidence="1">EF-hand domain-containing protein</fullName>
    </recommendedName>
</protein>
<evidence type="ECO:0000313" key="2">
    <source>
        <dbReference type="EMBL" id="PZD71678.1"/>
    </source>
</evidence>
<dbReference type="OrthoDB" id="451568at2"/>
<dbReference type="InterPro" id="IPR002048">
    <property type="entry name" value="EF_hand_dom"/>
</dbReference>
<evidence type="ECO:0000313" key="3">
    <source>
        <dbReference type="Proteomes" id="UP000248857"/>
    </source>
</evidence>
<evidence type="ECO:0000259" key="1">
    <source>
        <dbReference type="PROSITE" id="PS50222"/>
    </source>
</evidence>
<name>A0A2W1JD20_9CYAN</name>
<feature type="domain" description="EF-hand" evidence="1">
    <location>
        <begin position="5"/>
        <end position="40"/>
    </location>
</feature>
<dbReference type="InterPro" id="IPR018247">
    <property type="entry name" value="EF_Hand_1_Ca_BS"/>
</dbReference>
<dbReference type="InterPro" id="IPR011992">
    <property type="entry name" value="EF-hand-dom_pair"/>
</dbReference>
<dbReference type="SMART" id="SM00054">
    <property type="entry name" value="EFh"/>
    <property type="match status" value="2"/>
</dbReference>
<gene>
    <name evidence="2" type="ORF">C1752_05010</name>
</gene>
<proteinExistence type="predicted"/>
<dbReference type="Gene3D" id="1.10.238.10">
    <property type="entry name" value="EF-hand"/>
    <property type="match status" value="1"/>
</dbReference>
<dbReference type="RefSeq" id="WP_110987818.1">
    <property type="nucleotide sequence ID" value="NZ_CAWNWM010000015.1"/>
</dbReference>
<dbReference type="PROSITE" id="PS50222">
    <property type="entry name" value="EF_HAND_2"/>
    <property type="match status" value="1"/>
</dbReference>
<keyword evidence="3" id="KW-1185">Reference proteome</keyword>
<reference evidence="2 3" key="1">
    <citation type="journal article" date="2018" name="Sci. Rep.">
        <title>A novel species of the marine cyanobacterium Acaryochloris with a unique pigment content and lifestyle.</title>
        <authorList>
            <person name="Partensky F."/>
            <person name="Six C."/>
            <person name="Ratin M."/>
            <person name="Garczarek L."/>
            <person name="Vaulot D."/>
            <person name="Probert I."/>
            <person name="Calteau A."/>
            <person name="Gourvil P."/>
            <person name="Marie D."/>
            <person name="Grebert T."/>
            <person name="Bouchier C."/>
            <person name="Le Panse S."/>
            <person name="Gachenot M."/>
            <person name="Rodriguez F."/>
            <person name="Garrido J.L."/>
        </authorList>
    </citation>
    <scope>NUCLEOTIDE SEQUENCE [LARGE SCALE GENOMIC DNA]</scope>
    <source>
        <strain evidence="2 3">RCC1774</strain>
    </source>
</reference>